<sequence length="528" mass="58181">MAGMSCTLSRSKKKGAELHMKFDRRIVLPSLMALLSSGAVSAQPLEQFPREVEPLPITEESYPFNGAAHQVEPIDLPSFNYTEEEFLVSGQAQVYDWEPNGDYEAVPVGKSTYTTRMVVRRPENMENFSGHVVMEVINMSADYDWTAMWAALWERVTANGDVYVGITGKPNVIPGLVAFDADRYGRMAMPSANLESDRNCELPQDELAYKGLSSETESGVAWDMFTQIGGLLKSGDPKNPLGAPAERVFFTGESQSGNYAITYYKFFQPDATIEQNGGSVPIYDGFLTEAATTPTGVPIRQCATPLPADDPQNLIPGRSTPLAMINSQWDFFPARGGQRKPDANTADDRSVTWELAGANHGWRFQYLYGDADHDDLRKAGLLSPDAEWSAWSCSPANPEVPLYMAEKALYEHLVDWVEDGKAPPSAEPIELTSEGQVAFDQNNTAQGGLRLPMVEVPVASFGEGRATLSEGCPEIEPFGTEKLKRLYGTREAYLEAYRQAAWKLVQEGFLLSEDVDALMATAKEVPFE</sequence>
<name>A0A285VBD7_9GAMM</name>
<dbReference type="Pfam" id="PF20091">
    <property type="entry name" value="Abhydrolase_10"/>
    <property type="match status" value="1"/>
</dbReference>
<feature type="domain" description="Alpha/beta hydrolase" evidence="1">
    <location>
        <begin position="53"/>
        <end position="520"/>
    </location>
</feature>
<protein>
    <recommendedName>
        <fullName evidence="1">Alpha/beta hydrolase domain-containing protein</fullName>
    </recommendedName>
</protein>
<proteinExistence type="predicted"/>
<accession>A0A285VBD7</accession>
<reference evidence="2 3" key="1">
    <citation type="submission" date="2017-08" db="EMBL/GenBank/DDBJ databases">
        <authorList>
            <person name="de Groot N.N."/>
        </authorList>
    </citation>
    <scope>NUCLEOTIDE SEQUENCE [LARGE SCALE GENOMIC DNA]</scope>
    <source>
        <strain evidence="2 3">USBA 855</strain>
    </source>
</reference>
<gene>
    <name evidence="2" type="ORF">SAMN05421509_101295</name>
</gene>
<evidence type="ECO:0000313" key="3">
    <source>
        <dbReference type="Proteomes" id="UP000219023"/>
    </source>
</evidence>
<dbReference type="InterPro" id="IPR045394">
    <property type="entry name" value="Abhydrolase_dom"/>
</dbReference>
<evidence type="ECO:0000313" key="2">
    <source>
        <dbReference type="EMBL" id="SOC51425.1"/>
    </source>
</evidence>
<dbReference type="Proteomes" id="UP000219023">
    <property type="component" value="Unassembled WGS sequence"/>
</dbReference>
<organism evidence="2 3">
    <name type="scientific">Chromohalobacter canadensis</name>
    <dbReference type="NCBI Taxonomy" id="141389"/>
    <lineage>
        <taxon>Bacteria</taxon>
        <taxon>Pseudomonadati</taxon>
        <taxon>Pseudomonadota</taxon>
        <taxon>Gammaproteobacteria</taxon>
        <taxon>Oceanospirillales</taxon>
        <taxon>Halomonadaceae</taxon>
        <taxon>Chromohalobacter</taxon>
    </lineage>
</organism>
<dbReference type="EMBL" id="OBQJ01000001">
    <property type="protein sequence ID" value="SOC51425.1"/>
    <property type="molecule type" value="Genomic_DNA"/>
</dbReference>
<dbReference type="AlphaFoldDB" id="A0A285VBD7"/>
<evidence type="ECO:0000259" key="1">
    <source>
        <dbReference type="Pfam" id="PF20091"/>
    </source>
</evidence>